<evidence type="ECO:0000313" key="2">
    <source>
        <dbReference type="Proteomes" id="UP000194841"/>
    </source>
</evidence>
<dbReference type="PANTHER" id="PTHR38774">
    <property type="entry name" value="CYTOPLASMIC PROTEIN-RELATED"/>
    <property type="match status" value="1"/>
</dbReference>
<accession>A0A244CTZ2</accession>
<comment type="caution">
    <text evidence="1">The sequence shown here is derived from an EMBL/GenBank/DDBJ whole genome shotgun (WGS) entry which is preliminary data.</text>
</comment>
<dbReference type="Pfam" id="PF06853">
    <property type="entry name" value="DUF1249"/>
    <property type="match status" value="1"/>
</dbReference>
<keyword evidence="2" id="KW-1185">Reference proteome</keyword>
<proteinExistence type="predicted"/>
<sequence>MLNSAVKYRQNLPAFMTLCEQNYFRIMRLMPKDESVGKTVDILVANFCYQLEITASAKFTTEVSFRQTQGDIMGFVSPKLMVRVYHDARVAEVFCLNYPNRVKPSYHYPNPQMRHKDEKYQINAFLFDWLDFCISHGRSRLHWDVNNGLV</sequence>
<dbReference type="InterPro" id="IPR009659">
    <property type="entry name" value="DUF1249"/>
</dbReference>
<dbReference type="RefSeq" id="WP_086742460.1">
    <property type="nucleotide sequence ID" value="NZ_MWPV01000001.1"/>
</dbReference>
<protein>
    <submittedName>
        <fullName evidence="1">Cytoplasmic protein</fullName>
    </submittedName>
</protein>
<dbReference type="OrthoDB" id="9793663at2"/>
<dbReference type="PANTHER" id="PTHR38774:SF1">
    <property type="entry name" value="CYTOPLASMIC PROTEIN"/>
    <property type="match status" value="1"/>
</dbReference>
<name>A0A244CTZ2_PSEDV</name>
<organism evidence="1 2">
    <name type="scientific">Pseudoalteromonas ulvae</name>
    <dbReference type="NCBI Taxonomy" id="107327"/>
    <lineage>
        <taxon>Bacteria</taxon>
        <taxon>Pseudomonadati</taxon>
        <taxon>Pseudomonadota</taxon>
        <taxon>Gammaproteobacteria</taxon>
        <taxon>Alteromonadales</taxon>
        <taxon>Pseudoalteromonadaceae</taxon>
        <taxon>Pseudoalteromonas</taxon>
    </lineage>
</organism>
<dbReference type="AlphaFoldDB" id="A0A244CTZ2"/>
<dbReference type="Proteomes" id="UP000194841">
    <property type="component" value="Unassembled WGS sequence"/>
</dbReference>
<reference evidence="1 2" key="1">
    <citation type="submission" date="2017-02" db="EMBL/GenBank/DDBJ databases">
        <title>Pseudoalteromonas ulvae TC14 Genome.</title>
        <authorList>
            <person name="Molmeret M."/>
        </authorList>
    </citation>
    <scope>NUCLEOTIDE SEQUENCE [LARGE SCALE GENOMIC DNA]</scope>
    <source>
        <strain evidence="1">TC14</strain>
    </source>
</reference>
<gene>
    <name evidence="1" type="ORF">B1199_01940</name>
</gene>
<dbReference type="EMBL" id="MWPV01000001">
    <property type="protein sequence ID" value="OUL59068.1"/>
    <property type="molecule type" value="Genomic_DNA"/>
</dbReference>
<evidence type="ECO:0000313" key="1">
    <source>
        <dbReference type="EMBL" id="OUL59068.1"/>
    </source>
</evidence>